<evidence type="ECO:0000313" key="5">
    <source>
        <dbReference type="WBParaSite" id="Pan_g24215.t1"/>
    </source>
</evidence>
<keyword evidence="2" id="KW-0812">Transmembrane</keyword>
<evidence type="ECO:0000256" key="1">
    <source>
        <dbReference type="SAM" id="MobiDB-lite"/>
    </source>
</evidence>
<dbReference type="Proteomes" id="UP000492821">
    <property type="component" value="Unassembled WGS sequence"/>
</dbReference>
<dbReference type="WBParaSite" id="Pan_g24215.t1">
    <property type="protein sequence ID" value="Pan_g24215.t1"/>
    <property type="gene ID" value="Pan_g24215"/>
</dbReference>
<keyword evidence="2" id="KW-0472">Membrane</keyword>
<keyword evidence="3" id="KW-0732">Signal</keyword>
<feature type="compositionally biased region" description="Basic and acidic residues" evidence="1">
    <location>
        <begin position="288"/>
        <end position="302"/>
    </location>
</feature>
<evidence type="ECO:0000256" key="2">
    <source>
        <dbReference type="SAM" id="Phobius"/>
    </source>
</evidence>
<reference evidence="5" key="2">
    <citation type="submission" date="2020-10" db="UniProtKB">
        <authorList>
            <consortium name="WormBaseParasite"/>
        </authorList>
    </citation>
    <scope>IDENTIFICATION</scope>
</reference>
<keyword evidence="4" id="KW-1185">Reference proteome</keyword>
<reference evidence="4" key="1">
    <citation type="journal article" date="2013" name="Genetics">
        <title>The draft genome and transcriptome of Panagrellus redivivus are shaped by the harsh demands of a free-living lifestyle.</title>
        <authorList>
            <person name="Srinivasan J."/>
            <person name="Dillman A.R."/>
            <person name="Macchietto M.G."/>
            <person name="Heikkinen L."/>
            <person name="Lakso M."/>
            <person name="Fracchia K.M."/>
            <person name="Antoshechkin I."/>
            <person name="Mortazavi A."/>
            <person name="Wong G."/>
            <person name="Sternberg P.W."/>
        </authorList>
    </citation>
    <scope>NUCLEOTIDE SEQUENCE [LARGE SCALE GENOMIC DNA]</scope>
    <source>
        <strain evidence="4">MT8872</strain>
    </source>
</reference>
<accession>A0A7E4VRA3</accession>
<evidence type="ECO:0000313" key="4">
    <source>
        <dbReference type="Proteomes" id="UP000492821"/>
    </source>
</evidence>
<dbReference type="AlphaFoldDB" id="A0A7E4VRA3"/>
<feature type="compositionally biased region" description="Polar residues" evidence="1">
    <location>
        <begin position="303"/>
        <end position="314"/>
    </location>
</feature>
<organism evidence="4 5">
    <name type="scientific">Panagrellus redivivus</name>
    <name type="common">Microworm</name>
    <dbReference type="NCBI Taxonomy" id="6233"/>
    <lineage>
        <taxon>Eukaryota</taxon>
        <taxon>Metazoa</taxon>
        <taxon>Ecdysozoa</taxon>
        <taxon>Nematoda</taxon>
        <taxon>Chromadorea</taxon>
        <taxon>Rhabditida</taxon>
        <taxon>Tylenchina</taxon>
        <taxon>Panagrolaimomorpha</taxon>
        <taxon>Panagrolaimoidea</taxon>
        <taxon>Panagrolaimidae</taxon>
        <taxon>Panagrellus</taxon>
    </lineage>
</organism>
<feature type="chain" id="PRO_5028904838" evidence="3">
    <location>
        <begin position="20"/>
        <end position="398"/>
    </location>
</feature>
<sequence length="398" mass="44162">MKFVSCLFGLLIVVIAILARPVDESDIEKLINKLYSQLINREADKNAKKAPRTLIVDPNIENFNVYLDDAPAAVLDEDAPDVAVGNASASPKKSRCAKKHDPYGMPLPFPAFISPLMTLLATDYTAWRSKIPPNVGCLVEELLAVDSHPCPHENNSCVIIALPKNHVFFGCMNDQTGELVAPKRWNPRNETDSDNKEGYLIDFRVPNPLRLDRKCRTNEDGSPICHRANIFYKDKIIAEDNACCCKGDFCADVLFDQHGFNPVPFLHIQTDIPQRILAADAVAPPNDPKPDKPRSRSHRQSDSESNLASNADSSTAVNSGLDWGFTQTESIAIGLIIFVILVVVITIGLWFIFEREKKALSISKSTKAEIDSRSVDVFTVDTTDDYPFTVHKQGRSII</sequence>
<feature type="transmembrane region" description="Helical" evidence="2">
    <location>
        <begin position="331"/>
        <end position="353"/>
    </location>
</feature>
<proteinExistence type="predicted"/>
<feature type="signal peptide" evidence="3">
    <location>
        <begin position="1"/>
        <end position="19"/>
    </location>
</feature>
<keyword evidence="2" id="KW-1133">Transmembrane helix</keyword>
<name>A0A7E4VRA3_PANRE</name>
<evidence type="ECO:0000256" key="3">
    <source>
        <dbReference type="SAM" id="SignalP"/>
    </source>
</evidence>
<feature type="region of interest" description="Disordered" evidence="1">
    <location>
        <begin position="281"/>
        <end position="314"/>
    </location>
</feature>
<protein>
    <submittedName>
        <fullName evidence="5">CX domain-containing protein</fullName>
    </submittedName>
</protein>